<evidence type="ECO:0000256" key="8">
    <source>
        <dbReference type="ARBA" id="ARBA00023157"/>
    </source>
</evidence>
<feature type="chain" id="PRO_5019000834" evidence="10">
    <location>
        <begin position="34"/>
        <end position="299"/>
    </location>
</feature>
<keyword evidence="14" id="KW-1185">Reference proteome</keyword>
<dbReference type="GO" id="GO:0060070">
    <property type="term" value="P:canonical Wnt signaling pathway"/>
    <property type="evidence" value="ECO:0007669"/>
    <property type="project" value="TreeGrafter"/>
</dbReference>
<dbReference type="InterPro" id="IPR036790">
    <property type="entry name" value="Frizzled_dom_sf"/>
</dbReference>
<evidence type="ECO:0000256" key="7">
    <source>
        <dbReference type="ARBA" id="ARBA00022782"/>
    </source>
</evidence>
<organism evidence="13 14">
    <name type="scientific">Acipenser ruthenus</name>
    <name type="common">Sterlet sturgeon</name>
    <dbReference type="NCBI Taxonomy" id="7906"/>
    <lineage>
        <taxon>Eukaryota</taxon>
        <taxon>Metazoa</taxon>
        <taxon>Chordata</taxon>
        <taxon>Craniata</taxon>
        <taxon>Vertebrata</taxon>
        <taxon>Euteleostomi</taxon>
        <taxon>Actinopterygii</taxon>
        <taxon>Chondrostei</taxon>
        <taxon>Acipenseriformes</taxon>
        <taxon>Acipenseridae</taxon>
        <taxon>Acipenser</taxon>
    </lineage>
</organism>
<dbReference type="SUPFAM" id="SSF63501">
    <property type="entry name" value="Frizzled cysteine-rich domain"/>
    <property type="match status" value="1"/>
</dbReference>
<dbReference type="InterPro" id="IPR001134">
    <property type="entry name" value="Netrin_domain"/>
</dbReference>
<keyword evidence="7" id="KW-0221">Differentiation</keyword>
<comment type="subcellular location">
    <subcellularLocation>
        <location evidence="1">Secreted</location>
    </subcellularLocation>
</comment>
<dbReference type="GO" id="GO:0005615">
    <property type="term" value="C:extracellular space"/>
    <property type="evidence" value="ECO:0007669"/>
    <property type="project" value="TreeGrafter"/>
</dbReference>
<feature type="disulfide bond" evidence="9">
    <location>
        <begin position="118"/>
        <end position="142"/>
    </location>
</feature>
<reference evidence="13 14" key="1">
    <citation type="submission" date="2019-01" db="EMBL/GenBank/DDBJ databases">
        <title>Draft Genome and Complete Hox-Cluster Characterization of the Sterlet Sturgeon (Acipenser ruthenus).</title>
        <authorList>
            <person name="Wei Q."/>
        </authorList>
    </citation>
    <scope>NUCLEOTIDE SEQUENCE [LARGE SCALE GENOMIC DNA]</scope>
    <source>
        <strain evidence="13">WHYD16114868_AA</strain>
        <tissue evidence="13">Blood</tissue>
    </source>
</reference>
<accession>A0A444UU07</accession>
<dbReference type="CDD" id="cd03580">
    <property type="entry name" value="NTR_Sfrp1_like"/>
    <property type="match status" value="1"/>
</dbReference>
<name>A0A444UU07_ACIRT</name>
<protein>
    <submittedName>
        <fullName evidence="13">Secreted frizzled-related protein 5</fullName>
    </submittedName>
</protein>
<dbReference type="FunFam" id="1.10.2000.10:FF:000001">
    <property type="entry name" value="secreted frizzled-related protein 2"/>
    <property type="match status" value="1"/>
</dbReference>
<keyword evidence="5" id="KW-0879">Wnt signaling pathway</keyword>
<comment type="similarity">
    <text evidence="2">Belongs to the secreted frizzled-related protein (sFRP) family.</text>
</comment>
<sequence length="299" mass="33938">MKKQQQPAGSLRREASMFFPVLMMCSLLNSALSFDLGQSTRCVSIPPEMSVCHDVGYSEMRLPNFLGHTSLENEVIPKSEDWRPLLQTGCHPQARTFVCSLIAPVCLDTFIQPCRSMCVAVRDSCAPLLACQGQAWPEALDCERFPAEEDTCLSPVFKETAHFDKVMPKPTCQGCPAVEEAFAYKRVLDAFCQNDFAVKVKVTRRRFPSEEPEVEIEGRVEFISQGQLLPYDTRSLLQQWMLINESCGQRLTRSGRSLLYVLTGDVQADGTVSVKRIFQWHKRDTQLTLAVRKWRHHKC</sequence>
<keyword evidence="3" id="KW-0217">Developmental protein</keyword>
<dbReference type="AlphaFoldDB" id="A0A444UU07"/>
<feature type="domain" description="FZ" evidence="11">
    <location>
        <begin position="37"/>
        <end position="155"/>
    </location>
</feature>
<feature type="signal peptide" evidence="10">
    <location>
        <begin position="1"/>
        <end position="33"/>
    </location>
</feature>
<evidence type="ECO:0000256" key="6">
    <source>
        <dbReference type="ARBA" id="ARBA00022729"/>
    </source>
</evidence>
<evidence type="ECO:0000256" key="5">
    <source>
        <dbReference type="ARBA" id="ARBA00022687"/>
    </source>
</evidence>
<proteinExistence type="inferred from homology"/>
<dbReference type="EMBL" id="SCEB01008116">
    <property type="protein sequence ID" value="RXM91643.1"/>
    <property type="molecule type" value="Genomic_DNA"/>
</dbReference>
<dbReference type="PANTHER" id="PTHR11309:SF11">
    <property type="entry name" value="SECRETED FRIZZLED-RELATED PROTEIN 2"/>
    <property type="match status" value="1"/>
</dbReference>
<dbReference type="PROSITE" id="PS50038">
    <property type="entry name" value="FZ"/>
    <property type="match status" value="1"/>
</dbReference>
<comment type="caution">
    <text evidence="9">Lacks conserved residue(s) required for the propagation of feature annotation.</text>
</comment>
<dbReference type="InterPro" id="IPR015526">
    <property type="entry name" value="Frizzled/SFRP"/>
</dbReference>
<dbReference type="SMART" id="SM00063">
    <property type="entry name" value="FRI"/>
    <property type="match status" value="1"/>
</dbReference>
<evidence type="ECO:0000256" key="4">
    <source>
        <dbReference type="ARBA" id="ARBA00022525"/>
    </source>
</evidence>
<evidence type="ECO:0000256" key="2">
    <source>
        <dbReference type="ARBA" id="ARBA00010054"/>
    </source>
</evidence>
<comment type="caution">
    <text evidence="13">The sequence shown here is derived from an EMBL/GenBank/DDBJ whole genome shotgun (WGS) entry which is preliminary data.</text>
</comment>
<dbReference type="GO" id="GO:0030154">
    <property type="term" value="P:cell differentiation"/>
    <property type="evidence" value="ECO:0007669"/>
    <property type="project" value="UniProtKB-KW"/>
</dbReference>
<evidence type="ECO:0000259" key="12">
    <source>
        <dbReference type="PROSITE" id="PS50189"/>
    </source>
</evidence>
<dbReference type="GO" id="GO:0017147">
    <property type="term" value="F:Wnt-protein binding"/>
    <property type="evidence" value="ECO:0007669"/>
    <property type="project" value="TreeGrafter"/>
</dbReference>
<evidence type="ECO:0000256" key="9">
    <source>
        <dbReference type="PROSITE-ProRule" id="PRU00090"/>
    </source>
</evidence>
<gene>
    <name evidence="13" type="ORF">EOD39_20965</name>
</gene>
<dbReference type="Pfam" id="PF01392">
    <property type="entry name" value="Fz"/>
    <property type="match status" value="1"/>
</dbReference>
<dbReference type="PROSITE" id="PS50189">
    <property type="entry name" value="NTR"/>
    <property type="match status" value="1"/>
</dbReference>
<dbReference type="InterPro" id="IPR020067">
    <property type="entry name" value="Frizzled_dom"/>
</dbReference>
<dbReference type="Proteomes" id="UP000289886">
    <property type="component" value="Unassembled WGS sequence"/>
</dbReference>
<evidence type="ECO:0000259" key="11">
    <source>
        <dbReference type="PROSITE" id="PS50038"/>
    </source>
</evidence>
<evidence type="ECO:0000256" key="10">
    <source>
        <dbReference type="SAM" id="SignalP"/>
    </source>
</evidence>
<keyword evidence="8 9" id="KW-1015">Disulfide bond</keyword>
<evidence type="ECO:0000256" key="1">
    <source>
        <dbReference type="ARBA" id="ARBA00004613"/>
    </source>
</evidence>
<dbReference type="Gene3D" id="1.10.2000.10">
    <property type="entry name" value="Frizzled cysteine-rich domain"/>
    <property type="match status" value="1"/>
</dbReference>
<evidence type="ECO:0000256" key="3">
    <source>
        <dbReference type="ARBA" id="ARBA00022473"/>
    </source>
</evidence>
<keyword evidence="4" id="KW-0964">Secreted</keyword>
<dbReference type="PANTHER" id="PTHR11309">
    <property type="entry name" value="FRIZZLED"/>
    <property type="match status" value="1"/>
</dbReference>
<feature type="domain" description="NTR" evidence="12">
    <location>
        <begin position="172"/>
        <end position="299"/>
    </location>
</feature>
<evidence type="ECO:0000313" key="14">
    <source>
        <dbReference type="Proteomes" id="UP000289886"/>
    </source>
</evidence>
<evidence type="ECO:0000313" key="13">
    <source>
        <dbReference type="EMBL" id="RXM91643.1"/>
    </source>
</evidence>
<dbReference type="GO" id="GO:0035567">
    <property type="term" value="P:non-canonical Wnt signaling pathway"/>
    <property type="evidence" value="ECO:0007669"/>
    <property type="project" value="TreeGrafter"/>
</dbReference>
<keyword evidence="6 10" id="KW-0732">Signal</keyword>